<protein>
    <recommendedName>
        <fullName evidence="1">Adenylosuccinate synthetase</fullName>
        <shortName evidence="1">AMPSase</shortName>
        <shortName evidence="1">AdSS</shortName>
        <ecNumber evidence="1">6.3.4.4</ecNumber>
    </recommendedName>
    <alternativeName>
        <fullName evidence="1">IMP--aspartate ligase</fullName>
    </alternativeName>
</protein>
<comment type="caution">
    <text evidence="1">Lacks conserved residue(s) required for the propagation of feature annotation.</text>
</comment>
<dbReference type="Proteomes" id="UP000728032">
    <property type="component" value="Unassembled WGS sequence"/>
</dbReference>
<comment type="pathway">
    <text evidence="1">Purine metabolism; AMP biosynthesis via de novo pathway; AMP from IMP: step 1/2.</text>
</comment>
<feature type="binding site" evidence="1">
    <location>
        <begin position="13"/>
        <end position="15"/>
    </location>
    <ligand>
        <name>GTP</name>
        <dbReference type="ChEBI" id="CHEBI:37565"/>
    </ligand>
</feature>
<dbReference type="PANTHER" id="PTHR11846:SF0">
    <property type="entry name" value="ADENYLOSUCCINATE SYNTHETASE"/>
    <property type="match status" value="1"/>
</dbReference>
<dbReference type="GO" id="GO:0044208">
    <property type="term" value="P:'de novo' AMP biosynthetic process"/>
    <property type="evidence" value="ECO:0007669"/>
    <property type="project" value="UniProtKB-UniRule"/>
</dbReference>
<keyword evidence="1" id="KW-0479">Metal-binding</keyword>
<dbReference type="SMART" id="SM00788">
    <property type="entry name" value="Adenylsucc_synt"/>
    <property type="match status" value="1"/>
</dbReference>
<evidence type="ECO:0000313" key="3">
    <source>
        <dbReference type="Proteomes" id="UP000728032"/>
    </source>
</evidence>
<comment type="subunit">
    <text evidence="1">Homodimer.</text>
</comment>
<dbReference type="PANTHER" id="PTHR11846">
    <property type="entry name" value="ADENYLOSUCCINATE SYNTHETASE"/>
    <property type="match status" value="1"/>
</dbReference>
<dbReference type="InterPro" id="IPR042111">
    <property type="entry name" value="Adenylosuccinate_synth_dom3"/>
</dbReference>
<name>A0A7R9LN09_9ACAR</name>
<keyword evidence="1" id="KW-0342">GTP-binding</keyword>
<keyword evidence="1" id="KW-0963">Cytoplasm</keyword>
<dbReference type="GO" id="GO:0004019">
    <property type="term" value="F:adenylosuccinate synthase activity"/>
    <property type="evidence" value="ECO:0007669"/>
    <property type="project" value="UniProtKB-UniRule"/>
</dbReference>
<dbReference type="EMBL" id="CAJPVJ010001362">
    <property type="protein sequence ID" value="CAG2164581.1"/>
    <property type="molecule type" value="Genomic_DNA"/>
</dbReference>
<keyword evidence="1" id="KW-0658">Purine biosynthesis</keyword>
<dbReference type="UniPathway" id="UPA00075">
    <property type="reaction ID" value="UER00335"/>
</dbReference>
<comment type="function">
    <text evidence="1">Plays an important role in the de novo pathway and in the salvage pathway of purine nucleotide biosynthesis. Catalyzes the first commited step in the biosynthesis of AMP from IMP.</text>
</comment>
<dbReference type="AlphaFoldDB" id="A0A7R9LN09"/>
<dbReference type="SUPFAM" id="SSF52540">
    <property type="entry name" value="P-loop containing nucleoside triphosphate hydrolases"/>
    <property type="match status" value="1"/>
</dbReference>
<dbReference type="InterPro" id="IPR027417">
    <property type="entry name" value="P-loop_NTPase"/>
</dbReference>
<dbReference type="GO" id="GO:0005737">
    <property type="term" value="C:cytoplasm"/>
    <property type="evidence" value="ECO:0007669"/>
    <property type="project" value="UniProtKB-SubCell"/>
</dbReference>
<dbReference type="EC" id="6.3.4.4" evidence="1"/>
<reference evidence="2" key="1">
    <citation type="submission" date="2020-11" db="EMBL/GenBank/DDBJ databases">
        <authorList>
            <person name="Tran Van P."/>
        </authorList>
    </citation>
    <scope>NUCLEOTIDE SEQUENCE</scope>
</reference>
<dbReference type="Pfam" id="PF00709">
    <property type="entry name" value="Adenylsucc_synt"/>
    <property type="match status" value="1"/>
</dbReference>
<comment type="subcellular location">
    <subcellularLocation>
        <location evidence="1">Cytoplasm</location>
    </subcellularLocation>
</comment>
<keyword evidence="1" id="KW-0436">Ligase</keyword>
<gene>
    <name evidence="2" type="ORF">ONB1V03_LOCUS4132</name>
</gene>
<feature type="binding site" evidence="1">
    <location>
        <begin position="96"/>
        <end position="98"/>
    </location>
    <ligand>
        <name>GTP</name>
        <dbReference type="ChEBI" id="CHEBI:37565"/>
    </ligand>
</feature>
<comment type="similarity">
    <text evidence="1">Belongs to the adenylosuccinate synthetase family.</text>
</comment>
<dbReference type="GO" id="GO:0046040">
    <property type="term" value="P:IMP metabolic process"/>
    <property type="evidence" value="ECO:0007669"/>
    <property type="project" value="TreeGrafter"/>
</dbReference>
<comment type="catalytic activity">
    <reaction evidence="1">
        <text>IMP + L-aspartate + GTP = N(6)-(1,2-dicarboxyethyl)-AMP + GDP + phosphate + 2 H(+)</text>
        <dbReference type="Rhea" id="RHEA:15753"/>
        <dbReference type="ChEBI" id="CHEBI:15378"/>
        <dbReference type="ChEBI" id="CHEBI:29991"/>
        <dbReference type="ChEBI" id="CHEBI:37565"/>
        <dbReference type="ChEBI" id="CHEBI:43474"/>
        <dbReference type="ChEBI" id="CHEBI:57567"/>
        <dbReference type="ChEBI" id="CHEBI:58053"/>
        <dbReference type="ChEBI" id="CHEBI:58189"/>
        <dbReference type="EC" id="6.3.4.4"/>
    </reaction>
</comment>
<evidence type="ECO:0000256" key="1">
    <source>
        <dbReference type="HAMAP-Rule" id="MF_03125"/>
    </source>
</evidence>
<accession>A0A7R9LN09</accession>
<dbReference type="HAMAP" id="MF_00011">
    <property type="entry name" value="Adenylosucc_synth"/>
    <property type="match status" value="1"/>
</dbReference>
<keyword evidence="1" id="KW-0460">Magnesium</keyword>
<dbReference type="OrthoDB" id="10265645at2759"/>
<dbReference type="GO" id="GO:0000287">
    <property type="term" value="F:magnesium ion binding"/>
    <property type="evidence" value="ECO:0007669"/>
    <property type="project" value="UniProtKB-UniRule"/>
</dbReference>
<dbReference type="InterPro" id="IPR001114">
    <property type="entry name" value="Adenylosuccinate_synthetase"/>
</dbReference>
<dbReference type="GO" id="GO:0005525">
    <property type="term" value="F:GTP binding"/>
    <property type="evidence" value="ECO:0007669"/>
    <property type="project" value="UniProtKB-UniRule"/>
</dbReference>
<proteinExistence type="inferred from homology"/>
<keyword evidence="1" id="KW-0547">Nucleotide-binding</keyword>
<evidence type="ECO:0000313" key="2">
    <source>
        <dbReference type="EMBL" id="CAD7643438.1"/>
    </source>
</evidence>
<sequence>MSNLAAPPLAITKLDILDEFEEIKVAVSYELDGKTYTEAPPANAADMARVKVNYETFKGWQTCIAKVRKFGDLPKNAQDYVRAVERLVNVPVKWVGVGPKREAIITLCKVKTTEDNN</sequence>
<keyword evidence="3" id="KW-1185">Reference proteome</keyword>
<comment type="cofactor">
    <cofactor evidence="1">
        <name>Mg(2+)</name>
        <dbReference type="ChEBI" id="CHEBI:18420"/>
    </cofactor>
    <text evidence="1">Binds 1 Mg(2+) ion per subunit.</text>
</comment>
<dbReference type="Gene3D" id="3.90.170.10">
    <property type="entry name" value="Adenylosuccinate Synthetase, subunit A, domain 3"/>
    <property type="match status" value="1"/>
</dbReference>
<dbReference type="EMBL" id="OC916187">
    <property type="protein sequence ID" value="CAD7643438.1"/>
    <property type="molecule type" value="Genomic_DNA"/>
</dbReference>
<organism evidence="2">
    <name type="scientific">Oppiella nova</name>
    <dbReference type="NCBI Taxonomy" id="334625"/>
    <lineage>
        <taxon>Eukaryota</taxon>
        <taxon>Metazoa</taxon>
        <taxon>Ecdysozoa</taxon>
        <taxon>Arthropoda</taxon>
        <taxon>Chelicerata</taxon>
        <taxon>Arachnida</taxon>
        <taxon>Acari</taxon>
        <taxon>Acariformes</taxon>
        <taxon>Sarcoptiformes</taxon>
        <taxon>Oribatida</taxon>
        <taxon>Brachypylina</taxon>
        <taxon>Oppioidea</taxon>
        <taxon>Oppiidae</taxon>
        <taxon>Oppiella</taxon>
    </lineage>
</organism>